<comment type="pathway">
    <text evidence="3">Secondary metabolite metabolism; methylglyoxal degradation; (R)-lactate from methylglyoxal: step 2/2.</text>
</comment>
<keyword evidence="6" id="KW-0479">Metal-binding</keyword>
<dbReference type="SMART" id="SM00849">
    <property type="entry name" value="Lactamase_B"/>
    <property type="match status" value="1"/>
</dbReference>
<evidence type="ECO:0000259" key="10">
    <source>
        <dbReference type="SMART" id="SM00849"/>
    </source>
</evidence>
<keyword evidence="8" id="KW-0862">Zinc</keyword>
<dbReference type="InterPro" id="IPR036866">
    <property type="entry name" value="RibonucZ/Hydroxyglut_hydro"/>
</dbReference>
<feature type="domain" description="Metallo-beta-lactamase" evidence="10">
    <location>
        <begin position="42"/>
        <end position="203"/>
    </location>
</feature>
<dbReference type="GO" id="GO:0004416">
    <property type="term" value="F:hydroxyacylglutathione hydrolase activity"/>
    <property type="evidence" value="ECO:0007669"/>
    <property type="project" value="UniProtKB-EC"/>
</dbReference>
<evidence type="ECO:0000256" key="5">
    <source>
        <dbReference type="ARBA" id="ARBA00011917"/>
    </source>
</evidence>
<evidence type="ECO:0000313" key="12">
    <source>
        <dbReference type="Proteomes" id="UP000078561"/>
    </source>
</evidence>
<dbReference type="NCBIfam" id="TIGR03413">
    <property type="entry name" value="GSH_gloB"/>
    <property type="match status" value="1"/>
</dbReference>
<comment type="cofactor">
    <cofactor evidence="2">
        <name>Zn(2+)</name>
        <dbReference type="ChEBI" id="CHEBI:29105"/>
    </cofactor>
</comment>
<dbReference type="InterPro" id="IPR001279">
    <property type="entry name" value="Metallo-B-lactamas"/>
</dbReference>
<comment type="similarity">
    <text evidence="4">Belongs to the metallo-beta-lactamase superfamily. Glyoxalase II family.</text>
</comment>
<evidence type="ECO:0000256" key="7">
    <source>
        <dbReference type="ARBA" id="ARBA00022801"/>
    </source>
</evidence>
<dbReference type="AlphaFoldDB" id="A0A163K6M8"/>
<dbReference type="UniPathway" id="UPA00619">
    <property type="reaction ID" value="UER00676"/>
</dbReference>
<evidence type="ECO:0000256" key="4">
    <source>
        <dbReference type="ARBA" id="ARBA00006759"/>
    </source>
</evidence>
<evidence type="ECO:0000256" key="1">
    <source>
        <dbReference type="ARBA" id="ARBA00001623"/>
    </source>
</evidence>
<dbReference type="PANTHER" id="PTHR11935">
    <property type="entry name" value="BETA LACTAMASE DOMAIN"/>
    <property type="match status" value="1"/>
</dbReference>
<evidence type="ECO:0000313" key="11">
    <source>
        <dbReference type="EMBL" id="SAM08526.1"/>
    </source>
</evidence>
<dbReference type="HAMAP" id="MF_01374">
    <property type="entry name" value="Glyoxalase_2"/>
    <property type="match status" value="1"/>
</dbReference>
<dbReference type="GO" id="GO:0046872">
    <property type="term" value="F:metal ion binding"/>
    <property type="evidence" value="ECO:0007669"/>
    <property type="project" value="UniProtKB-KW"/>
</dbReference>
<keyword evidence="7" id="KW-0378">Hydrolase</keyword>
<dbReference type="PIRSF" id="PIRSF005457">
    <property type="entry name" value="Glx"/>
    <property type="match status" value="1"/>
</dbReference>
<evidence type="ECO:0000256" key="2">
    <source>
        <dbReference type="ARBA" id="ARBA00001947"/>
    </source>
</evidence>
<dbReference type="PANTHER" id="PTHR11935:SF94">
    <property type="entry name" value="TENZING NORGAY, ISOFORM C"/>
    <property type="match status" value="1"/>
</dbReference>
<dbReference type="Proteomes" id="UP000078561">
    <property type="component" value="Unassembled WGS sequence"/>
</dbReference>
<evidence type="ECO:0000256" key="9">
    <source>
        <dbReference type="ARBA" id="ARBA00031044"/>
    </source>
</evidence>
<proteinExistence type="inferred from homology"/>
<dbReference type="InterPro" id="IPR032282">
    <property type="entry name" value="HAGH_C"/>
</dbReference>
<keyword evidence="12" id="KW-1185">Reference proteome</keyword>
<dbReference type="InParanoid" id="A0A163K6M8"/>
<dbReference type="EC" id="3.1.2.6" evidence="5"/>
<gene>
    <name evidence="11" type="primary">ABSGL_14189.1 scaffold 14385</name>
</gene>
<dbReference type="Pfam" id="PF00753">
    <property type="entry name" value="Lactamase_B"/>
    <property type="match status" value="1"/>
</dbReference>
<dbReference type="Gene3D" id="3.60.15.10">
    <property type="entry name" value="Ribonuclease Z/Hydroxyacylglutathione hydrolase-like"/>
    <property type="match status" value="1"/>
</dbReference>
<dbReference type="InterPro" id="IPR017782">
    <property type="entry name" value="Hydroxyacylglutathione_Hdrlase"/>
</dbReference>
<dbReference type="SUPFAM" id="SSF56281">
    <property type="entry name" value="Metallo-hydrolase/oxidoreductase"/>
    <property type="match status" value="1"/>
</dbReference>
<reference evidence="11" key="1">
    <citation type="submission" date="2016-04" db="EMBL/GenBank/DDBJ databases">
        <authorList>
            <person name="Evans L.H."/>
            <person name="Alamgir A."/>
            <person name="Owens N."/>
            <person name="Weber N.D."/>
            <person name="Virtaneva K."/>
            <person name="Barbian K."/>
            <person name="Babar A."/>
            <person name="Rosenke K."/>
        </authorList>
    </citation>
    <scope>NUCLEOTIDE SEQUENCE [LARGE SCALE GENOMIC DNA]</scope>
    <source>
        <strain evidence="11">CBS 101.48</strain>
    </source>
</reference>
<dbReference type="CDD" id="cd07723">
    <property type="entry name" value="hydroxyacylglutathione_hydrolase_MBL-fold"/>
    <property type="match status" value="1"/>
</dbReference>
<comment type="catalytic activity">
    <reaction evidence="1">
        <text>an S-(2-hydroxyacyl)glutathione + H2O = a 2-hydroxy carboxylate + glutathione + H(+)</text>
        <dbReference type="Rhea" id="RHEA:21864"/>
        <dbReference type="ChEBI" id="CHEBI:15377"/>
        <dbReference type="ChEBI" id="CHEBI:15378"/>
        <dbReference type="ChEBI" id="CHEBI:57925"/>
        <dbReference type="ChEBI" id="CHEBI:58896"/>
        <dbReference type="ChEBI" id="CHEBI:71261"/>
        <dbReference type="EC" id="3.1.2.6"/>
    </reaction>
</comment>
<evidence type="ECO:0000256" key="8">
    <source>
        <dbReference type="ARBA" id="ARBA00022833"/>
    </source>
</evidence>
<dbReference type="GO" id="GO:0019243">
    <property type="term" value="P:methylglyoxal catabolic process to D-lactate via S-lactoyl-glutathione"/>
    <property type="evidence" value="ECO:0007669"/>
    <property type="project" value="InterPro"/>
</dbReference>
<dbReference type="OMA" id="DTVFTEG"/>
<protein>
    <recommendedName>
        <fullName evidence="5">hydroxyacylglutathione hydrolase</fullName>
        <ecNumber evidence="5">3.1.2.6</ecNumber>
    </recommendedName>
    <alternativeName>
        <fullName evidence="9">Glyoxalase II</fullName>
    </alternativeName>
</protein>
<organism evidence="11">
    <name type="scientific">Absidia glauca</name>
    <name type="common">Pin mould</name>
    <dbReference type="NCBI Taxonomy" id="4829"/>
    <lineage>
        <taxon>Eukaryota</taxon>
        <taxon>Fungi</taxon>
        <taxon>Fungi incertae sedis</taxon>
        <taxon>Mucoromycota</taxon>
        <taxon>Mucoromycotina</taxon>
        <taxon>Mucoromycetes</taxon>
        <taxon>Mucorales</taxon>
        <taxon>Cunninghamellaceae</taxon>
        <taxon>Absidia</taxon>
    </lineage>
</organism>
<sequence length="288" mass="32203">MLNSTLRTPSRLLASLTKLQVRTFITSIANPMIVKPVPCLQDNYSYILLDESSKTAAVVDPVEPDKVLGALEESYPEYKLTTILTTHHHWDHAGGNNKLLKKRPGLTVYGGSQQVQGVTKVITSEQQQVKLGDLEIQPYLTRGHTMDHISYYVKDNNEGVVFTGDCLFSSGCGRFFEGTPNDVHDALTRLRSLPETTTVYFGHEYTVSNCEFASRIEPQNQLLHEKLAWARQVGCTTPTTLLNESLTNPFLRVHEPSVRQAVMQEDDNATGLTDVQVLGRLRQMKDNA</sequence>
<dbReference type="InterPro" id="IPR035680">
    <property type="entry name" value="Clx_II_MBL"/>
</dbReference>
<dbReference type="EMBL" id="LT554895">
    <property type="protein sequence ID" value="SAM08526.1"/>
    <property type="molecule type" value="Genomic_DNA"/>
</dbReference>
<evidence type="ECO:0000256" key="6">
    <source>
        <dbReference type="ARBA" id="ARBA00022723"/>
    </source>
</evidence>
<dbReference type="STRING" id="4829.A0A163K6M8"/>
<dbReference type="Pfam" id="PF16123">
    <property type="entry name" value="HAGH_C"/>
    <property type="match status" value="1"/>
</dbReference>
<dbReference type="OrthoDB" id="515692at2759"/>
<evidence type="ECO:0000256" key="3">
    <source>
        <dbReference type="ARBA" id="ARBA00004963"/>
    </source>
</evidence>
<accession>A0A163K6M8</accession>
<name>A0A163K6M8_ABSGL</name>